<sequence>MERNESSTGTTSQEQKNESVKRSKESKGNTSNSLDYNSGRCMVERQLHNDSSSQHRIDQLRKYSSQDAEVVFNQQKRRETSFINHSQDFVERDENGGDQNPKSITSAFDFHPIGKSPSSKVRGHHRTSSGQHDMNQLRSCSRAFPNQSSTTKPFIKFDLPSEHYHHSYRGYSCKQANPSSGEKPTAVESFTRHGSALYQQQPHRNCLAPCRSRHYSYCSANALYSHQNLSIHQRNHNKQAARRVNVLRQLKHFPGENESDSKVPEVATGQMTRSTGRMQTSNIASRSQMDGACHN</sequence>
<feature type="compositionally biased region" description="Polar residues" evidence="1">
    <location>
        <begin position="97"/>
        <end position="106"/>
    </location>
</feature>
<feature type="region of interest" description="Disordered" evidence="1">
    <location>
        <begin position="1"/>
        <end position="43"/>
    </location>
</feature>
<proteinExistence type="predicted"/>
<evidence type="ECO:0000313" key="2">
    <source>
        <dbReference type="EMBL" id="KAJ7325332.1"/>
    </source>
</evidence>
<feature type="region of interest" description="Disordered" evidence="1">
    <location>
        <begin position="253"/>
        <end position="295"/>
    </location>
</feature>
<reference evidence="2" key="1">
    <citation type="submission" date="2023-01" db="EMBL/GenBank/DDBJ databases">
        <title>Genome assembly of the deep-sea coral Lophelia pertusa.</title>
        <authorList>
            <person name="Herrera S."/>
            <person name="Cordes E."/>
        </authorList>
    </citation>
    <scope>NUCLEOTIDE SEQUENCE</scope>
    <source>
        <strain evidence="2">USNM1676648</strain>
        <tissue evidence="2">Polyp</tissue>
    </source>
</reference>
<keyword evidence="3" id="KW-1185">Reference proteome</keyword>
<name>A0A9W9YA98_9CNID</name>
<dbReference type="AlphaFoldDB" id="A0A9W9YA98"/>
<feature type="compositionally biased region" description="Basic and acidic residues" evidence="1">
    <location>
        <begin position="253"/>
        <end position="263"/>
    </location>
</feature>
<dbReference type="Proteomes" id="UP001163046">
    <property type="component" value="Unassembled WGS sequence"/>
</dbReference>
<evidence type="ECO:0000313" key="3">
    <source>
        <dbReference type="Proteomes" id="UP001163046"/>
    </source>
</evidence>
<feature type="compositionally biased region" description="Basic and acidic residues" evidence="1">
    <location>
        <begin position="15"/>
        <end position="27"/>
    </location>
</feature>
<feature type="compositionally biased region" description="Polar residues" evidence="1">
    <location>
        <begin position="269"/>
        <end position="288"/>
    </location>
</feature>
<organism evidence="2 3">
    <name type="scientific">Desmophyllum pertusum</name>
    <dbReference type="NCBI Taxonomy" id="174260"/>
    <lineage>
        <taxon>Eukaryota</taxon>
        <taxon>Metazoa</taxon>
        <taxon>Cnidaria</taxon>
        <taxon>Anthozoa</taxon>
        <taxon>Hexacorallia</taxon>
        <taxon>Scleractinia</taxon>
        <taxon>Caryophylliina</taxon>
        <taxon>Caryophylliidae</taxon>
        <taxon>Desmophyllum</taxon>
    </lineage>
</organism>
<gene>
    <name evidence="2" type="ORF">OS493_029877</name>
</gene>
<accession>A0A9W9YA98</accession>
<protein>
    <submittedName>
        <fullName evidence="2">Uncharacterized protein</fullName>
    </submittedName>
</protein>
<dbReference type="EMBL" id="MU827808">
    <property type="protein sequence ID" value="KAJ7325332.1"/>
    <property type="molecule type" value="Genomic_DNA"/>
</dbReference>
<feature type="region of interest" description="Disordered" evidence="1">
    <location>
        <begin position="74"/>
        <end position="136"/>
    </location>
</feature>
<evidence type="ECO:0000256" key="1">
    <source>
        <dbReference type="SAM" id="MobiDB-lite"/>
    </source>
</evidence>
<feature type="compositionally biased region" description="Polar residues" evidence="1">
    <location>
        <begin position="1"/>
        <end position="14"/>
    </location>
</feature>
<comment type="caution">
    <text evidence="2">The sequence shown here is derived from an EMBL/GenBank/DDBJ whole genome shotgun (WGS) entry which is preliminary data.</text>
</comment>